<dbReference type="PATRIC" id="fig|1698260.3.peg.655"/>
<dbReference type="CDD" id="cd02761">
    <property type="entry name" value="MopB_FmdB-FwdB"/>
    <property type="match status" value="1"/>
</dbReference>
<evidence type="ECO:0000256" key="1">
    <source>
        <dbReference type="ARBA" id="ARBA00023002"/>
    </source>
</evidence>
<dbReference type="EMBL" id="LHXK01000039">
    <property type="protein sequence ID" value="KXA89381.1"/>
    <property type="molecule type" value="Genomic_DNA"/>
</dbReference>
<accession>A0A133U5C9</accession>
<dbReference type="PIRSF" id="PIRSF005646">
    <property type="entry name" value="FwdB"/>
    <property type="match status" value="1"/>
</dbReference>
<dbReference type="PANTHER" id="PTHR43105:SF14">
    <property type="entry name" value="FORMATE DEHYDROGENASE H"/>
    <property type="match status" value="1"/>
</dbReference>
<evidence type="ECO:0000259" key="2">
    <source>
        <dbReference type="Pfam" id="PF00384"/>
    </source>
</evidence>
<dbReference type="PANTHER" id="PTHR43105">
    <property type="entry name" value="RESPIRATORY NITRATE REDUCTASE"/>
    <property type="match status" value="1"/>
</dbReference>
<dbReference type="SUPFAM" id="SSF53706">
    <property type="entry name" value="Formate dehydrogenase/DMSO reductase, domains 1-3"/>
    <property type="match status" value="1"/>
</dbReference>
<dbReference type="InterPro" id="IPR006656">
    <property type="entry name" value="Mopterin_OxRdtase"/>
</dbReference>
<dbReference type="GO" id="GO:0022904">
    <property type="term" value="P:respiratory electron transport chain"/>
    <property type="evidence" value="ECO:0007669"/>
    <property type="project" value="TreeGrafter"/>
</dbReference>
<dbReference type="Gene3D" id="3.40.228.10">
    <property type="entry name" value="Dimethylsulfoxide Reductase, domain 2"/>
    <property type="match status" value="2"/>
</dbReference>
<comment type="caution">
    <text evidence="3">The sequence shown here is derived from an EMBL/GenBank/DDBJ whole genome shotgun (WGS) entry which is preliminary data.</text>
</comment>
<dbReference type="NCBIfam" id="TIGR03129">
    <property type="entry name" value="one_C_dehyd_B"/>
    <property type="match status" value="1"/>
</dbReference>
<name>A0A133U5C9_9EURY</name>
<evidence type="ECO:0000313" key="3">
    <source>
        <dbReference type="EMBL" id="KXA89381.1"/>
    </source>
</evidence>
<dbReference type="Proteomes" id="UP000070184">
    <property type="component" value="Unassembled WGS sequence"/>
</dbReference>
<keyword evidence="4" id="KW-1185">Reference proteome</keyword>
<keyword evidence="1" id="KW-0560">Oxidoreductase</keyword>
<dbReference type="Gene3D" id="3.30.200.210">
    <property type="match status" value="1"/>
</dbReference>
<protein>
    <submittedName>
        <fullName evidence="3">Formylmethanofuran dehydrogenase</fullName>
    </submittedName>
</protein>
<dbReference type="GO" id="GO:0018493">
    <property type="term" value="F:formylmethanofuran dehydrogenase activity"/>
    <property type="evidence" value="ECO:0007669"/>
    <property type="project" value="InterPro"/>
</dbReference>
<dbReference type="Gene3D" id="3.40.50.740">
    <property type="match status" value="1"/>
</dbReference>
<dbReference type="Pfam" id="PF00384">
    <property type="entry name" value="Molybdopterin"/>
    <property type="match status" value="1"/>
</dbReference>
<sequence>MSEKITDVVCPYCGCLCDDIELEIDDGVIKDTENSCKISHTKFIDFMQGSERNKEPMIKENGEFVSVSMDEAVEKAANILANSEYPIAYGWSSTTCEAQKLGIELTEKLGGVIDNTSSVCHGPTILAEQGVGYSGCTLGQVKNRADLIIYWGCNPAHAHPRHLSRYTLYPRGFFTRSGERDRNLIVVDIRKTDTAKIADEFIQVDPNQDYELLAAIRTVLKDGDIPEEVAGVPADDIKHLAEVMKDCKFGVVFFGLGLTMSRGKFPNIDNAISLVRDLNDYTKFVIMPMRGHFNVAGANKVTCWEARFPFAVDFARGYPRYAPGVNTVVDVLGNKEVDSALVVASDPASNLPGTAFKHLQDIPTITIDPHLSPTAEVSDVFFPSAVSGIESEGTAYRMDGVPIKLRKVMDPPEGILSDEGILETIIEKL</sequence>
<gene>
    <name evidence="3" type="ORF">AKJ61_03010</name>
</gene>
<organism evidence="3 4">
    <name type="scientific">candidate division MSBL1 archaeon SCGC-AAA259B11</name>
    <dbReference type="NCBI Taxonomy" id="1698260"/>
    <lineage>
        <taxon>Archaea</taxon>
        <taxon>Methanobacteriati</taxon>
        <taxon>Methanobacteriota</taxon>
        <taxon>candidate division MSBL1</taxon>
    </lineage>
</organism>
<dbReference type="InterPro" id="IPR050123">
    <property type="entry name" value="Prok_molybdopt-oxidoreductase"/>
</dbReference>
<dbReference type="GO" id="GO:0003954">
    <property type="term" value="F:NADH dehydrogenase activity"/>
    <property type="evidence" value="ECO:0007669"/>
    <property type="project" value="TreeGrafter"/>
</dbReference>
<feature type="domain" description="Molybdopterin oxidoreductase" evidence="2">
    <location>
        <begin position="52"/>
        <end position="219"/>
    </location>
</feature>
<dbReference type="InterPro" id="IPR016457">
    <property type="entry name" value="Formylmethanofuran_DH_bsu"/>
</dbReference>
<evidence type="ECO:0000313" key="4">
    <source>
        <dbReference type="Proteomes" id="UP000070184"/>
    </source>
</evidence>
<reference evidence="3 4" key="1">
    <citation type="journal article" date="2016" name="Sci. Rep.">
        <title>Metabolic traits of an uncultured archaeal lineage -MSBL1- from brine pools of the Red Sea.</title>
        <authorList>
            <person name="Mwirichia R."/>
            <person name="Alam I."/>
            <person name="Rashid M."/>
            <person name="Vinu M."/>
            <person name="Ba-Alawi W."/>
            <person name="Anthony Kamau A."/>
            <person name="Kamanda Ngugi D."/>
            <person name="Goker M."/>
            <person name="Klenk H.P."/>
            <person name="Bajic V."/>
            <person name="Stingl U."/>
        </authorList>
    </citation>
    <scope>NUCLEOTIDE SEQUENCE [LARGE SCALE GENOMIC DNA]</scope>
    <source>
        <strain evidence="3">SCGC-AAA259B11</strain>
    </source>
</reference>
<dbReference type="GO" id="GO:0015948">
    <property type="term" value="P:methanogenesis"/>
    <property type="evidence" value="ECO:0007669"/>
    <property type="project" value="InterPro"/>
</dbReference>
<dbReference type="AlphaFoldDB" id="A0A133U5C9"/>
<dbReference type="GO" id="GO:0016020">
    <property type="term" value="C:membrane"/>
    <property type="evidence" value="ECO:0007669"/>
    <property type="project" value="TreeGrafter"/>
</dbReference>
<proteinExistence type="predicted"/>